<dbReference type="AlphaFoldDB" id="A0A7R8AMV3"/>
<dbReference type="EMBL" id="AP024445">
    <property type="protein sequence ID" value="BCS23063.1"/>
    <property type="molecule type" value="Genomic_DNA"/>
</dbReference>
<protein>
    <submittedName>
        <fullName evidence="1">Uncharacterized protein</fullName>
    </submittedName>
</protein>
<proteinExistence type="predicted"/>
<reference evidence="1" key="1">
    <citation type="submission" date="2021-01" db="EMBL/GenBank/DDBJ databases">
        <authorList>
            <consortium name="Aspergillus puulaauensis MK2 genome sequencing consortium"/>
            <person name="Kazuki M."/>
            <person name="Futagami T."/>
        </authorList>
    </citation>
    <scope>NUCLEOTIDE SEQUENCE</scope>
    <source>
        <strain evidence="1">MK2</strain>
    </source>
</reference>
<dbReference type="KEGG" id="apuu:APUU_31288S"/>
<keyword evidence="2" id="KW-1185">Reference proteome</keyword>
<dbReference type="Proteomes" id="UP000654913">
    <property type="component" value="Chromosome 3"/>
</dbReference>
<reference evidence="1" key="2">
    <citation type="submission" date="2021-02" db="EMBL/GenBank/DDBJ databases">
        <title>Aspergillus puulaauensis MK2 genome sequence.</title>
        <authorList>
            <person name="Futagami T."/>
            <person name="Mori K."/>
            <person name="Kadooka C."/>
            <person name="Tanaka T."/>
        </authorList>
    </citation>
    <scope>NUCLEOTIDE SEQUENCE</scope>
    <source>
        <strain evidence="1">MK2</strain>
    </source>
</reference>
<gene>
    <name evidence="1" type="ORF">APUU_31288S</name>
</gene>
<evidence type="ECO:0000313" key="2">
    <source>
        <dbReference type="Proteomes" id="UP000654913"/>
    </source>
</evidence>
<organism evidence="1 2">
    <name type="scientific">Aspergillus puulaauensis</name>
    <dbReference type="NCBI Taxonomy" id="1220207"/>
    <lineage>
        <taxon>Eukaryota</taxon>
        <taxon>Fungi</taxon>
        <taxon>Dikarya</taxon>
        <taxon>Ascomycota</taxon>
        <taxon>Pezizomycotina</taxon>
        <taxon>Eurotiomycetes</taxon>
        <taxon>Eurotiomycetidae</taxon>
        <taxon>Eurotiales</taxon>
        <taxon>Aspergillaceae</taxon>
        <taxon>Aspergillus</taxon>
    </lineage>
</organism>
<dbReference type="GeneID" id="64973068"/>
<name>A0A7R8AMV3_9EURO</name>
<dbReference type="OrthoDB" id="4509309at2759"/>
<sequence>MTCTTLVNMCSECSKQYAGIRQRTLDHTIGIQPGLYPIAFRAEFSKYEVPFDYALLLAERTQDTLYEIFGHDIPVIGCSSIPDSFYDDRVWVSILIEFPEEDKEIIMKMFGGGTGLVEGWECLTPKGCPSAFYLEWHKDPVGFGIEV</sequence>
<accession>A0A7R8AMV3</accession>
<dbReference type="RefSeq" id="XP_041555257.1">
    <property type="nucleotide sequence ID" value="XM_041702475.1"/>
</dbReference>
<evidence type="ECO:0000313" key="1">
    <source>
        <dbReference type="EMBL" id="BCS23063.1"/>
    </source>
</evidence>